<reference evidence="2" key="1">
    <citation type="journal article" date="2023" name="Nat. Plants">
        <title>Single-cell RNA sequencing provides a high-resolution roadmap for understanding the multicellular compartmentation of specialized metabolism.</title>
        <authorList>
            <person name="Sun S."/>
            <person name="Shen X."/>
            <person name="Li Y."/>
            <person name="Li Y."/>
            <person name="Wang S."/>
            <person name="Li R."/>
            <person name="Zhang H."/>
            <person name="Shen G."/>
            <person name="Guo B."/>
            <person name="Wei J."/>
            <person name="Xu J."/>
            <person name="St-Pierre B."/>
            <person name="Chen S."/>
            <person name="Sun C."/>
        </authorList>
    </citation>
    <scope>NUCLEOTIDE SEQUENCE [LARGE SCALE GENOMIC DNA]</scope>
</reference>
<accession>A0ACC0A144</accession>
<protein>
    <submittedName>
        <fullName evidence="1">Uncharacterized protein</fullName>
    </submittedName>
</protein>
<gene>
    <name evidence="1" type="ORF">M9H77_31081</name>
</gene>
<evidence type="ECO:0000313" key="1">
    <source>
        <dbReference type="EMBL" id="KAI5653894.1"/>
    </source>
</evidence>
<dbReference type="Proteomes" id="UP001060085">
    <property type="component" value="Linkage Group LG07"/>
</dbReference>
<proteinExistence type="predicted"/>
<comment type="caution">
    <text evidence="1">The sequence shown here is derived from an EMBL/GenBank/DDBJ whole genome shotgun (WGS) entry which is preliminary data.</text>
</comment>
<dbReference type="EMBL" id="CM044707">
    <property type="protein sequence ID" value="KAI5653894.1"/>
    <property type="molecule type" value="Genomic_DNA"/>
</dbReference>
<organism evidence="1 2">
    <name type="scientific">Catharanthus roseus</name>
    <name type="common">Madagascar periwinkle</name>
    <name type="synonym">Vinca rosea</name>
    <dbReference type="NCBI Taxonomy" id="4058"/>
    <lineage>
        <taxon>Eukaryota</taxon>
        <taxon>Viridiplantae</taxon>
        <taxon>Streptophyta</taxon>
        <taxon>Embryophyta</taxon>
        <taxon>Tracheophyta</taxon>
        <taxon>Spermatophyta</taxon>
        <taxon>Magnoliopsida</taxon>
        <taxon>eudicotyledons</taxon>
        <taxon>Gunneridae</taxon>
        <taxon>Pentapetalae</taxon>
        <taxon>asterids</taxon>
        <taxon>lamiids</taxon>
        <taxon>Gentianales</taxon>
        <taxon>Apocynaceae</taxon>
        <taxon>Rauvolfioideae</taxon>
        <taxon>Vinceae</taxon>
        <taxon>Catharanthinae</taxon>
        <taxon>Catharanthus</taxon>
    </lineage>
</organism>
<name>A0ACC0A144_CATRO</name>
<keyword evidence="2" id="KW-1185">Reference proteome</keyword>
<evidence type="ECO:0000313" key="2">
    <source>
        <dbReference type="Proteomes" id="UP001060085"/>
    </source>
</evidence>
<sequence>MSSFSLGLTPASQSLPSGSGTSQTPPPPGLGFASFQAPPHSTSYRFSGFRAPPPPGTADSSTPHQPISHGSSSDEKEQADDMDSIQHYGFGHYVGKNLNFQIVQFKHNIFNLVC</sequence>